<accession>B8M2S8</accession>
<dbReference type="Pfam" id="PF00172">
    <property type="entry name" value="Zn_clus"/>
    <property type="match status" value="1"/>
</dbReference>
<dbReference type="CDD" id="cd00067">
    <property type="entry name" value="GAL4"/>
    <property type="match status" value="1"/>
</dbReference>
<name>B8M2S8_TALSN</name>
<dbReference type="PhylomeDB" id="B8M2S8"/>
<dbReference type="Pfam" id="PF11951">
    <property type="entry name" value="Fungal_trans_2"/>
    <property type="match status" value="1"/>
</dbReference>
<organism evidence="8 9">
    <name type="scientific">Talaromyces stipitatus (strain ATCC 10500 / CBS 375.48 / QM 6759 / NRRL 1006)</name>
    <name type="common">Penicillium stipitatum</name>
    <dbReference type="NCBI Taxonomy" id="441959"/>
    <lineage>
        <taxon>Eukaryota</taxon>
        <taxon>Fungi</taxon>
        <taxon>Dikarya</taxon>
        <taxon>Ascomycota</taxon>
        <taxon>Pezizomycotina</taxon>
        <taxon>Eurotiomycetes</taxon>
        <taxon>Eurotiomycetidae</taxon>
        <taxon>Eurotiales</taxon>
        <taxon>Trichocomaceae</taxon>
        <taxon>Talaromyces</taxon>
        <taxon>Talaromyces sect. Talaromyces</taxon>
    </lineage>
</organism>
<keyword evidence="3" id="KW-0805">Transcription regulation</keyword>
<evidence type="ECO:0000256" key="6">
    <source>
        <dbReference type="ARBA" id="ARBA00023242"/>
    </source>
</evidence>
<evidence type="ECO:0000256" key="5">
    <source>
        <dbReference type="ARBA" id="ARBA00023163"/>
    </source>
</evidence>
<evidence type="ECO:0000259" key="7">
    <source>
        <dbReference type="Pfam" id="PF00172"/>
    </source>
</evidence>
<dbReference type="Gene3D" id="4.10.240.10">
    <property type="entry name" value="Zn(2)-C6 fungal-type DNA-binding domain"/>
    <property type="match status" value="1"/>
</dbReference>
<keyword evidence="5" id="KW-0804">Transcription</keyword>
<keyword evidence="6" id="KW-0539">Nucleus</keyword>
<evidence type="ECO:0000256" key="1">
    <source>
        <dbReference type="ARBA" id="ARBA00022723"/>
    </source>
</evidence>
<proteinExistence type="predicted"/>
<dbReference type="VEuPathDB" id="FungiDB:TSTA_094290"/>
<keyword evidence="1" id="KW-0479">Metal-binding</keyword>
<dbReference type="Proteomes" id="UP000001745">
    <property type="component" value="Unassembled WGS sequence"/>
</dbReference>
<keyword evidence="4" id="KW-0238">DNA-binding</keyword>
<reference evidence="9" key="1">
    <citation type="journal article" date="2015" name="Genome Announc.">
        <title>Genome sequence of the AIDS-associated pathogen Penicillium marneffei (ATCC18224) and its near taxonomic relative Talaromyces stipitatus (ATCC10500).</title>
        <authorList>
            <person name="Nierman W.C."/>
            <person name="Fedorova-Abrams N.D."/>
            <person name="Andrianopoulos A."/>
        </authorList>
    </citation>
    <scope>NUCLEOTIDE SEQUENCE [LARGE SCALE GENOMIC DNA]</scope>
    <source>
        <strain evidence="9">ATCC 10500 / CBS 375.48 / QM 6759 / NRRL 1006</strain>
    </source>
</reference>
<dbReference type="GO" id="GO:0003677">
    <property type="term" value="F:DNA binding"/>
    <property type="evidence" value="ECO:0007669"/>
    <property type="project" value="UniProtKB-KW"/>
</dbReference>
<dbReference type="InterPro" id="IPR036864">
    <property type="entry name" value="Zn2-C6_fun-type_DNA-bd_sf"/>
</dbReference>
<sequence length="223" mass="25820">MDEMTRFTRSEQVVALATLWRLRIRKVKCDERYPVCHRCSPTGRTCDEYGVWGGGNQSNGACRDRAMTERFDWFEHRTSTKLRGSFDSEFWTRVILQTSVNELAVRHAVLAVSFVHRRGSLNTRDTCQEEDVIDHVKQVPLRYFAKSIDNLQPHLLANSLALLRVVLITCIAFTTLDLLRGHFDTARIHVRNDVGTHRQLNRGSFYETTWSGRDSPPHEPCRM</sequence>
<protein>
    <recommendedName>
        <fullName evidence="7">Zn(2)-C6 fungal-type domain-containing protein</fullName>
    </recommendedName>
</protein>
<dbReference type="GO" id="GO:0008270">
    <property type="term" value="F:zinc ion binding"/>
    <property type="evidence" value="ECO:0007669"/>
    <property type="project" value="InterPro"/>
</dbReference>
<dbReference type="GO" id="GO:0000981">
    <property type="term" value="F:DNA-binding transcription factor activity, RNA polymerase II-specific"/>
    <property type="evidence" value="ECO:0007669"/>
    <property type="project" value="InterPro"/>
</dbReference>
<dbReference type="InParanoid" id="B8M2S8"/>
<dbReference type="PANTHER" id="PTHR36206">
    <property type="entry name" value="ASPERCRYPTIN BIOSYNTHESIS CLUSTER-SPECIFIC TRANSCRIPTION REGULATOR ATNN-RELATED"/>
    <property type="match status" value="1"/>
</dbReference>
<evidence type="ECO:0000256" key="3">
    <source>
        <dbReference type="ARBA" id="ARBA00023015"/>
    </source>
</evidence>
<dbReference type="InterPro" id="IPR021858">
    <property type="entry name" value="Fun_TF"/>
</dbReference>
<dbReference type="SUPFAM" id="SSF57701">
    <property type="entry name" value="Zn2/Cys6 DNA-binding domain"/>
    <property type="match status" value="1"/>
</dbReference>
<dbReference type="STRING" id="441959.B8M2S8"/>
<dbReference type="PANTHER" id="PTHR36206:SF16">
    <property type="entry name" value="TRANSCRIPTION FACTOR DOMAIN-CONTAINING PROTEIN-RELATED"/>
    <property type="match status" value="1"/>
</dbReference>
<dbReference type="AlphaFoldDB" id="B8M2S8"/>
<keyword evidence="9" id="KW-1185">Reference proteome</keyword>
<dbReference type="RefSeq" id="XP_002479146.1">
    <property type="nucleotide sequence ID" value="XM_002479101.1"/>
</dbReference>
<dbReference type="InterPro" id="IPR001138">
    <property type="entry name" value="Zn2Cys6_DnaBD"/>
</dbReference>
<dbReference type="eggNOG" id="ENOG502S0GT">
    <property type="taxonomic scope" value="Eukaryota"/>
</dbReference>
<keyword evidence="2" id="KW-0862">Zinc</keyword>
<gene>
    <name evidence="8" type="ORF">TSTA_094290</name>
</gene>
<dbReference type="InterPro" id="IPR052360">
    <property type="entry name" value="Transcr_Regulatory_Proteins"/>
</dbReference>
<dbReference type="GeneID" id="8103757"/>
<evidence type="ECO:0000313" key="9">
    <source>
        <dbReference type="Proteomes" id="UP000001745"/>
    </source>
</evidence>
<evidence type="ECO:0000256" key="2">
    <source>
        <dbReference type="ARBA" id="ARBA00022833"/>
    </source>
</evidence>
<dbReference type="EMBL" id="EQ962653">
    <property type="protein sequence ID" value="EED22183.1"/>
    <property type="molecule type" value="Genomic_DNA"/>
</dbReference>
<dbReference type="OrthoDB" id="2593732at2759"/>
<evidence type="ECO:0000256" key="4">
    <source>
        <dbReference type="ARBA" id="ARBA00023125"/>
    </source>
</evidence>
<feature type="domain" description="Zn(2)-C6 fungal-type" evidence="7">
    <location>
        <begin position="23"/>
        <end position="49"/>
    </location>
</feature>
<evidence type="ECO:0000313" key="8">
    <source>
        <dbReference type="EMBL" id="EED22183.1"/>
    </source>
</evidence>
<dbReference type="HOGENOM" id="CLU_1240845_0_0_1"/>